<comment type="caution">
    <text evidence="1">The sequence shown here is derived from an EMBL/GenBank/DDBJ whole genome shotgun (WGS) entry which is preliminary data.</text>
</comment>
<name>A0AAE4CYI1_9ACTN</name>
<dbReference type="AlphaFoldDB" id="A0AAE4CYI1"/>
<keyword evidence="2" id="KW-1185">Reference proteome</keyword>
<reference evidence="1 2" key="1">
    <citation type="submission" date="2023-07" db="EMBL/GenBank/DDBJ databases">
        <title>Sequencing the genomes of 1000 actinobacteria strains.</title>
        <authorList>
            <person name="Klenk H.-P."/>
        </authorList>
    </citation>
    <scope>NUCLEOTIDE SEQUENCE [LARGE SCALE GENOMIC DNA]</scope>
    <source>
        <strain evidence="1 2">DSM 44711</strain>
    </source>
</reference>
<gene>
    <name evidence="1" type="ORF">J2S44_007863</name>
</gene>
<dbReference type="RefSeq" id="WP_310425111.1">
    <property type="nucleotide sequence ID" value="NZ_JAVDYC010000001.1"/>
</dbReference>
<accession>A0AAE4CYI1</accession>
<evidence type="ECO:0000313" key="1">
    <source>
        <dbReference type="EMBL" id="MDR7327613.1"/>
    </source>
</evidence>
<proteinExistence type="predicted"/>
<dbReference type="Proteomes" id="UP001183629">
    <property type="component" value="Unassembled WGS sequence"/>
</dbReference>
<evidence type="ECO:0008006" key="3">
    <source>
        <dbReference type="Google" id="ProtNLM"/>
    </source>
</evidence>
<organism evidence="1 2">
    <name type="scientific">Catenuloplanes niger</name>
    <dbReference type="NCBI Taxonomy" id="587534"/>
    <lineage>
        <taxon>Bacteria</taxon>
        <taxon>Bacillati</taxon>
        <taxon>Actinomycetota</taxon>
        <taxon>Actinomycetes</taxon>
        <taxon>Micromonosporales</taxon>
        <taxon>Micromonosporaceae</taxon>
        <taxon>Catenuloplanes</taxon>
    </lineage>
</organism>
<protein>
    <recommendedName>
        <fullName evidence="3">DUF385 domain-containing protein</fullName>
    </recommendedName>
</protein>
<evidence type="ECO:0000313" key="2">
    <source>
        <dbReference type="Proteomes" id="UP001183629"/>
    </source>
</evidence>
<sequence length="130" mass="14693">MPTTAVAPRLLLHTPLLRRLLDDHVCELTFTVRAGTTRTAMPVRYVGTGTEIVVNAPEADRDPWWIAFRDPAPVRLWLAGERRQGRGRAVCRGQPGWDQARLLYQRRFARPSVTALDVLVVITLDPRAIE</sequence>
<dbReference type="EMBL" id="JAVDYC010000001">
    <property type="protein sequence ID" value="MDR7327613.1"/>
    <property type="molecule type" value="Genomic_DNA"/>
</dbReference>